<dbReference type="InterPro" id="IPR050189">
    <property type="entry name" value="MFS_Efflux_Transporters"/>
</dbReference>
<dbReference type="InterPro" id="IPR020846">
    <property type="entry name" value="MFS_dom"/>
</dbReference>
<dbReference type="PANTHER" id="PTHR43124:SF3">
    <property type="entry name" value="CHLORAMPHENICOL EFFLUX PUMP RV0191"/>
    <property type="match status" value="1"/>
</dbReference>
<keyword evidence="6 7" id="KW-0472">Membrane</keyword>
<feature type="transmembrane region" description="Helical" evidence="7">
    <location>
        <begin position="99"/>
        <end position="118"/>
    </location>
</feature>
<feature type="transmembrane region" description="Helical" evidence="7">
    <location>
        <begin position="75"/>
        <end position="93"/>
    </location>
</feature>
<name>A0AAU9CYQ1_9LACO</name>
<feature type="transmembrane region" description="Helical" evidence="7">
    <location>
        <begin position="165"/>
        <end position="187"/>
    </location>
</feature>
<evidence type="ECO:0000256" key="1">
    <source>
        <dbReference type="ARBA" id="ARBA00004651"/>
    </source>
</evidence>
<feature type="transmembrane region" description="Helical" evidence="7">
    <location>
        <begin position="330"/>
        <end position="354"/>
    </location>
</feature>
<keyword evidence="4 7" id="KW-0812">Transmembrane</keyword>
<feature type="transmembrane region" description="Helical" evidence="7">
    <location>
        <begin position="39"/>
        <end position="63"/>
    </location>
</feature>
<sequence>MEVKRKNLLVWILALGTFGVTNTEMGIMGILPIVSQQFHVTIATAGELVSYFAFIIAVSGLFLPALLSRFDKKKIMLLSIGLFVFSCLASVFIKSFSWLLIVRLIPAFLHPVFVSYAMSLASSLAKDSAEASRFVSKIFMGVSAGMVLGVPLATMIANYGSFQLVMLTFALINALIFLACAIFMVPLKEEQALNFKDQMKTLFKLPTLLALLSIILLNGAVFSFYSYLSDFLGKVSLLGSLTISFLLFVYGLANVLGNWLAGQLLALKPQMILFGLPLVMFVPYVILYFVNQNLSLIFVLILVLGTFAGMEGNLNQFIMNKALSKTPDLANGLFITGANLGTTVGSAVAGQFIVNWGTKSSLIAPIIFLSGAILIILMSQRKTV</sequence>
<gene>
    <name evidence="9" type="ORF">XA3_15780</name>
</gene>
<dbReference type="GO" id="GO:0005886">
    <property type="term" value="C:plasma membrane"/>
    <property type="evidence" value="ECO:0007669"/>
    <property type="project" value="UniProtKB-SubCell"/>
</dbReference>
<dbReference type="InterPro" id="IPR036259">
    <property type="entry name" value="MFS_trans_sf"/>
</dbReference>
<dbReference type="AlphaFoldDB" id="A0AAU9CYQ1"/>
<dbReference type="CDD" id="cd17324">
    <property type="entry name" value="MFS_NepI_like"/>
    <property type="match status" value="1"/>
</dbReference>
<dbReference type="Pfam" id="PF07690">
    <property type="entry name" value="MFS_1"/>
    <property type="match status" value="1"/>
</dbReference>
<dbReference type="GO" id="GO:0022857">
    <property type="term" value="F:transmembrane transporter activity"/>
    <property type="evidence" value="ECO:0007669"/>
    <property type="project" value="InterPro"/>
</dbReference>
<dbReference type="InterPro" id="IPR011701">
    <property type="entry name" value="MFS"/>
</dbReference>
<dbReference type="Gene3D" id="1.20.1250.20">
    <property type="entry name" value="MFS general substrate transporter like domains"/>
    <property type="match status" value="1"/>
</dbReference>
<feature type="transmembrane region" description="Helical" evidence="7">
    <location>
        <begin position="138"/>
        <end position="159"/>
    </location>
</feature>
<keyword evidence="2" id="KW-0813">Transport</keyword>
<dbReference type="EMBL" id="AP026802">
    <property type="protein sequence ID" value="BDR59137.1"/>
    <property type="molecule type" value="Genomic_DNA"/>
</dbReference>
<dbReference type="PROSITE" id="PS50850">
    <property type="entry name" value="MFS"/>
    <property type="match status" value="1"/>
</dbReference>
<reference evidence="9 10" key="1">
    <citation type="journal article" date="2023" name="Microbiol. Spectr.">
        <title>Symbiosis of Carpenter Bees with Uncharacterized Lactic Acid Bacteria Showing NAD Auxotrophy.</title>
        <authorList>
            <person name="Kawasaki S."/>
            <person name="Ozawa K."/>
            <person name="Mori T."/>
            <person name="Yamamoto A."/>
            <person name="Ito M."/>
            <person name="Ohkuma M."/>
            <person name="Sakamoto M."/>
            <person name="Matsutani M."/>
        </authorList>
    </citation>
    <scope>NUCLEOTIDE SEQUENCE [LARGE SCALE GENOMIC DNA]</scope>
    <source>
        <strain evidence="9 10">XA3</strain>
    </source>
</reference>
<evidence type="ECO:0000259" key="8">
    <source>
        <dbReference type="PROSITE" id="PS50850"/>
    </source>
</evidence>
<dbReference type="RefSeq" id="WP_317634946.1">
    <property type="nucleotide sequence ID" value="NZ_AP026802.1"/>
</dbReference>
<organism evidence="9 10">
    <name type="scientific">Xylocopilactobacillus apicola</name>
    <dbReference type="NCBI Taxonomy" id="2932184"/>
    <lineage>
        <taxon>Bacteria</taxon>
        <taxon>Bacillati</taxon>
        <taxon>Bacillota</taxon>
        <taxon>Bacilli</taxon>
        <taxon>Lactobacillales</taxon>
        <taxon>Lactobacillaceae</taxon>
        <taxon>Xylocopilactobacillus</taxon>
    </lineage>
</organism>
<keyword evidence="3" id="KW-1003">Cell membrane</keyword>
<evidence type="ECO:0000256" key="5">
    <source>
        <dbReference type="ARBA" id="ARBA00022989"/>
    </source>
</evidence>
<keyword evidence="5 7" id="KW-1133">Transmembrane helix</keyword>
<feature type="domain" description="Major facilitator superfamily (MFS) profile" evidence="8">
    <location>
        <begin position="9"/>
        <end position="383"/>
    </location>
</feature>
<feature type="transmembrane region" description="Helical" evidence="7">
    <location>
        <begin position="296"/>
        <end position="318"/>
    </location>
</feature>
<accession>A0AAU9CYQ1</accession>
<feature type="transmembrane region" description="Helical" evidence="7">
    <location>
        <begin position="272"/>
        <end position="290"/>
    </location>
</feature>
<comment type="subcellular location">
    <subcellularLocation>
        <location evidence="1">Cell membrane</location>
        <topology evidence="1">Multi-pass membrane protein</topology>
    </subcellularLocation>
</comment>
<dbReference type="PANTHER" id="PTHR43124">
    <property type="entry name" value="PURINE EFFLUX PUMP PBUE"/>
    <property type="match status" value="1"/>
</dbReference>
<evidence type="ECO:0000256" key="6">
    <source>
        <dbReference type="ARBA" id="ARBA00023136"/>
    </source>
</evidence>
<evidence type="ECO:0000256" key="4">
    <source>
        <dbReference type="ARBA" id="ARBA00022692"/>
    </source>
</evidence>
<dbReference type="KEGG" id="xap:XA3_15780"/>
<feature type="transmembrane region" description="Helical" evidence="7">
    <location>
        <begin position="208"/>
        <end position="228"/>
    </location>
</feature>
<evidence type="ECO:0000313" key="10">
    <source>
        <dbReference type="Proteomes" id="UP001321861"/>
    </source>
</evidence>
<proteinExistence type="predicted"/>
<feature type="transmembrane region" description="Helical" evidence="7">
    <location>
        <begin position="240"/>
        <end position="260"/>
    </location>
</feature>
<feature type="transmembrane region" description="Helical" evidence="7">
    <location>
        <begin position="360"/>
        <end position="378"/>
    </location>
</feature>
<evidence type="ECO:0000313" key="9">
    <source>
        <dbReference type="EMBL" id="BDR59137.1"/>
    </source>
</evidence>
<evidence type="ECO:0000256" key="2">
    <source>
        <dbReference type="ARBA" id="ARBA00022448"/>
    </source>
</evidence>
<evidence type="ECO:0000256" key="3">
    <source>
        <dbReference type="ARBA" id="ARBA00022475"/>
    </source>
</evidence>
<protein>
    <submittedName>
        <fullName evidence="9">MFS transporter</fullName>
    </submittedName>
</protein>
<keyword evidence="10" id="KW-1185">Reference proteome</keyword>
<dbReference type="Proteomes" id="UP001321861">
    <property type="component" value="Chromosome"/>
</dbReference>
<evidence type="ECO:0000256" key="7">
    <source>
        <dbReference type="SAM" id="Phobius"/>
    </source>
</evidence>
<dbReference type="SUPFAM" id="SSF103473">
    <property type="entry name" value="MFS general substrate transporter"/>
    <property type="match status" value="1"/>
</dbReference>